<reference evidence="2" key="1">
    <citation type="submission" date="2021-04" db="EMBL/GenBank/DDBJ databases">
        <authorList>
            <person name="Rodrigo-Torres L."/>
            <person name="Arahal R. D."/>
            <person name="Lucena T."/>
        </authorList>
    </citation>
    <scope>NUCLEOTIDE SEQUENCE</scope>
    <source>
        <strain evidence="2">AS29M-1</strain>
    </source>
</reference>
<evidence type="ECO:0000256" key="1">
    <source>
        <dbReference type="ARBA" id="ARBA00093770"/>
    </source>
</evidence>
<dbReference type="Pfam" id="PF11307">
    <property type="entry name" value="DUF3109"/>
    <property type="match status" value="1"/>
</dbReference>
<dbReference type="KEGG" id="ptan:CRYO30217_03092"/>
<dbReference type="AlphaFoldDB" id="A0A916JPK2"/>
<gene>
    <name evidence="2" type="ORF">CRYO30217_03092</name>
</gene>
<organism evidence="2 3">
    <name type="scientific">Parvicella tangerina</name>
    <dbReference type="NCBI Taxonomy" id="2829795"/>
    <lineage>
        <taxon>Bacteria</taxon>
        <taxon>Pseudomonadati</taxon>
        <taxon>Bacteroidota</taxon>
        <taxon>Flavobacteriia</taxon>
        <taxon>Flavobacteriales</taxon>
        <taxon>Parvicellaceae</taxon>
        <taxon>Parvicella</taxon>
    </lineage>
</organism>
<proteinExistence type="inferred from homology"/>
<dbReference type="RefSeq" id="WP_258543282.1">
    <property type="nucleotide sequence ID" value="NZ_OU015584.1"/>
</dbReference>
<comment type="similarity">
    <text evidence="1">Belongs to the Rv0495c family.</text>
</comment>
<name>A0A916JPK2_9FLAO</name>
<keyword evidence="3" id="KW-1185">Reference proteome</keyword>
<dbReference type="InterPro" id="IPR021458">
    <property type="entry name" value="Rv0495c"/>
</dbReference>
<evidence type="ECO:0008006" key="4">
    <source>
        <dbReference type="Google" id="ProtNLM"/>
    </source>
</evidence>
<dbReference type="Proteomes" id="UP000683507">
    <property type="component" value="Chromosome"/>
</dbReference>
<evidence type="ECO:0000313" key="2">
    <source>
        <dbReference type="EMBL" id="CAG5086353.1"/>
    </source>
</evidence>
<protein>
    <recommendedName>
        <fullName evidence="4">DUF3109 family protein</fullName>
    </recommendedName>
</protein>
<dbReference type="EMBL" id="OU015584">
    <property type="protein sequence ID" value="CAG5086353.1"/>
    <property type="molecule type" value="Genomic_DNA"/>
</dbReference>
<sequence length="190" mass="21720">MLEIDKKLISLDIFEKKFVCDLSACKGACCVEGDAGAPLTMEEVNILEENLEKIKPFMRQEGIEATEKEGVFYMDYDNAPVTTLVNGKECAFVRFDEKGTALCSIEDAYNNGKIDFKKPISCHLYPIRVAKLREYEAVNYNEWDICKPACDCGAKLDVEVYRFLKEPIIRKWGKTFYEQLEVAAKELKNN</sequence>
<accession>A0A916JPK2</accession>
<evidence type="ECO:0000313" key="3">
    <source>
        <dbReference type="Proteomes" id="UP000683507"/>
    </source>
</evidence>